<dbReference type="Pfam" id="PF03703">
    <property type="entry name" value="bPH_2"/>
    <property type="match status" value="1"/>
</dbReference>
<dbReference type="RefSeq" id="WP_115537179.1">
    <property type="nucleotide sequence ID" value="NZ_QRGA01000021.1"/>
</dbReference>
<gene>
    <name evidence="3" type="ORF">DWV00_29655</name>
</gene>
<evidence type="ECO:0000313" key="4">
    <source>
        <dbReference type="Proteomes" id="UP000256838"/>
    </source>
</evidence>
<organism evidence="3 4">
    <name type="scientific">Trinickia dinghuensis</name>
    <dbReference type="NCBI Taxonomy" id="2291023"/>
    <lineage>
        <taxon>Bacteria</taxon>
        <taxon>Pseudomonadati</taxon>
        <taxon>Pseudomonadota</taxon>
        <taxon>Betaproteobacteria</taxon>
        <taxon>Burkholderiales</taxon>
        <taxon>Burkholderiaceae</taxon>
        <taxon>Trinickia</taxon>
    </lineage>
</organism>
<evidence type="ECO:0000259" key="2">
    <source>
        <dbReference type="Pfam" id="PF03703"/>
    </source>
</evidence>
<keyword evidence="4" id="KW-1185">Reference proteome</keyword>
<reference evidence="3 4" key="1">
    <citation type="submission" date="2018-08" db="EMBL/GenBank/DDBJ databases">
        <title>Paraburkholderia sp. DHOM06 isolated from forest soil.</title>
        <authorList>
            <person name="Gao Z.-H."/>
            <person name="Qiu L.-H."/>
        </authorList>
    </citation>
    <scope>NUCLEOTIDE SEQUENCE [LARGE SCALE GENOMIC DNA]</scope>
    <source>
        <strain evidence="3 4">DHOM06</strain>
    </source>
</reference>
<keyword evidence="1" id="KW-1133">Transmembrane helix</keyword>
<dbReference type="OrthoDB" id="3378680at2"/>
<comment type="caution">
    <text evidence="3">The sequence shown here is derived from an EMBL/GenBank/DDBJ whole genome shotgun (WGS) entry which is preliminary data.</text>
</comment>
<dbReference type="PANTHER" id="PTHR37938">
    <property type="entry name" value="BLL0215 PROTEIN"/>
    <property type="match status" value="1"/>
</dbReference>
<dbReference type="InterPro" id="IPR005182">
    <property type="entry name" value="YdbS-like_PH"/>
</dbReference>
<name>A0A3D8JR24_9BURK</name>
<protein>
    <submittedName>
        <fullName evidence="3">PH domain-containing protein</fullName>
    </submittedName>
</protein>
<evidence type="ECO:0000256" key="1">
    <source>
        <dbReference type="SAM" id="Phobius"/>
    </source>
</evidence>
<proteinExistence type="predicted"/>
<dbReference type="EMBL" id="QRGA01000021">
    <property type="protein sequence ID" value="RDU95165.1"/>
    <property type="molecule type" value="Genomic_DNA"/>
</dbReference>
<sequence length="137" mass="15324">MAGYVERNLIPGEEVTYQAKLSLWHMSPQIIIGILTSWFVVGLVILLAVFIRYKSTELAITNKRVIAKFGFIRRKTIELNLKKVESMRVDQGIIGRIFNFGSVVVAGAGNPQAPIPGISAPMEFRKRFFELQETVGA</sequence>
<keyword evidence="1" id="KW-0812">Transmembrane</keyword>
<dbReference type="Proteomes" id="UP000256838">
    <property type="component" value="Unassembled WGS sequence"/>
</dbReference>
<accession>A0A3D8JR24</accession>
<dbReference type="PANTHER" id="PTHR37938:SF1">
    <property type="entry name" value="BLL0215 PROTEIN"/>
    <property type="match status" value="1"/>
</dbReference>
<dbReference type="AlphaFoldDB" id="A0A3D8JR24"/>
<feature type="domain" description="YdbS-like PH" evidence="2">
    <location>
        <begin position="53"/>
        <end position="122"/>
    </location>
</feature>
<keyword evidence="1" id="KW-0472">Membrane</keyword>
<evidence type="ECO:0000313" key="3">
    <source>
        <dbReference type="EMBL" id="RDU95165.1"/>
    </source>
</evidence>
<feature type="transmembrane region" description="Helical" evidence="1">
    <location>
        <begin position="30"/>
        <end position="53"/>
    </location>
</feature>